<keyword evidence="2 3" id="KW-0560">Oxidoreductase</keyword>
<organism evidence="3 4">
    <name type="scientific">Metaplanococcus flavidus</name>
    <dbReference type="NCBI Taxonomy" id="569883"/>
    <lineage>
        <taxon>Bacteria</taxon>
        <taxon>Bacillati</taxon>
        <taxon>Bacillota</taxon>
        <taxon>Bacilli</taxon>
        <taxon>Bacillales</taxon>
        <taxon>Caryophanaceae</taxon>
        <taxon>Metaplanococcus</taxon>
    </lineage>
</organism>
<dbReference type="Proteomes" id="UP001597109">
    <property type="component" value="Unassembled WGS sequence"/>
</dbReference>
<dbReference type="InterPro" id="IPR036291">
    <property type="entry name" value="NAD(P)-bd_dom_sf"/>
</dbReference>
<dbReference type="PRINTS" id="PR00080">
    <property type="entry name" value="SDRFAMILY"/>
</dbReference>
<evidence type="ECO:0000313" key="4">
    <source>
        <dbReference type="Proteomes" id="UP001597109"/>
    </source>
</evidence>
<dbReference type="EC" id="1.1.1.-" evidence="3"/>
<dbReference type="RefSeq" id="WP_144838532.1">
    <property type="nucleotide sequence ID" value="NZ_JBHTKI010000022.1"/>
</dbReference>
<dbReference type="PANTHER" id="PTHR24321">
    <property type="entry name" value="DEHYDROGENASES, SHORT CHAIN"/>
    <property type="match status" value="1"/>
</dbReference>
<dbReference type="PROSITE" id="PS00061">
    <property type="entry name" value="ADH_SHORT"/>
    <property type="match status" value="1"/>
</dbReference>
<reference evidence="4" key="1">
    <citation type="journal article" date="2019" name="Int. J. Syst. Evol. Microbiol.">
        <title>The Global Catalogue of Microorganisms (GCM) 10K type strain sequencing project: providing services to taxonomists for standard genome sequencing and annotation.</title>
        <authorList>
            <consortium name="The Broad Institute Genomics Platform"/>
            <consortium name="The Broad Institute Genome Sequencing Center for Infectious Disease"/>
            <person name="Wu L."/>
            <person name="Ma J."/>
        </authorList>
    </citation>
    <scope>NUCLEOTIDE SEQUENCE [LARGE SCALE GENOMIC DNA]</scope>
    <source>
        <strain evidence="4">CCUG 56756</strain>
    </source>
</reference>
<evidence type="ECO:0000256" key="1">
    <source>
        <dbReference type="ARBA" id="ARBA00006484"/>
    </source>
</evidence>
<dbReference type="PRINTS" id="PR00081">
    <property type="entry name" value="GDHRDH"/>
</dbReference>
<dbReference type="CDD" id="cd05233">
    <property type="entry name" value="SDR_c"/>
    <property type="match status" value="1"/>
</dbReference>
<accession>A0ABW3LG01</accession>
<dbReference type="Pfam" id="PF13561">
    <property type="entry name" value="adh_short_C2"/>
    <property type="match status" value="1"/>
</dbReference>
<comment type="caution">
    <text evidence="3">The sequence shown here is derived from an EMBL/GenBank/DDBJ whole genome shotgun (WGS) entry which is preliminary data.</text>
</comment>
<evidence type="ECO:0000313" key="3">
    <source>
        <dbReference type="EMBL" id="MFD1032616.1"/>
    </source>
</evidence>
<protein>
    <submittedName>
        <fullName evidence="3">SDR family NAD(P)-dependent oxidoreductase</fullName>
        <ecNumber evidence="3">1.1.1.-</ecNumber>
    </submittedName>
</protein>
<dbReference type="InterPro" id="IPR002347">
    <property type="entry name" value="SDR_fam"/>
</dbReference>
<dbReference type="EMBL" id="JBHTKI010000022">
    <property type="protein sequence ID" value="MFD1032616.1"/>
    <property type="molecule type" value="Genomic_DNA"/>
</dbReference>
<evidence type="ECO:0000256" key="2">
    <source>
        <dbReference type="ARBA" id="ARBA00023002"/>
    </source>
</evidence>
<name>A0ABW3LG01_9BACL</name>
<dbReference type="NCBIfam" id="NF005559">
    <property type="entry name" value="PRK07231.1"/>
    <property type="match status" value="1"/>
</dbReference>
<sequence length="256" mass="27504">MKKLDGKVAVITGGAGSLGRTAAELFLKEGAKVVLVDKDEKSLSSCTEQLFEFGEVIAITADVSSENEVSGYVQQVLEKWGKIDVFLNNAGILGKTVPLSDQTFEDFETIMNINVRGIFLGLKYVLPVMSSQKNGSIINTSSISGLAGSREGSLYSASKHAVVGLTKSVALEVSADSVRVNSIHPGPLNSKMMQEVEESDESQSPSEVRSRIFSRIPLGRYGEMLEVSKLILFLASDDSQFITGSQYRIDGGIGAR</sequence>
<dbReference type="PANTHER" id="PTHR24321:SF8">
    <property type="entry name" value="ESTRADIOL 17-BETA-DEHYDROGENASE 8-RELATED"/>
    <property type="match status" value="1"/>
</dbReference>
<dbReference type="GO" id="GO:0016491">
    <property type="term" value="F:oxidoreductase activity"/>
    <property type="evidence" value="ECO:0007669"/>
    <property type="project" value="UniProtKB-KW"/>
</dbReference>
<gene>
    <name evidence="3" type="ORF">ACFQ1X_14340</name>
</gene>
<dbReference type="InterPro" id="IPR020904">
    <property type="entry name" value="Sc_DH/Rdtase_CS"/>
</dbReference>
<dbReference type="SUPFAM" id="SSF51735">
    <property type="entry name" value="NAD(P)-binding Rossmann-fold domains"/>
    <property type="match status" value="1"/>
</dbReference>
<dbReference type="Gene3D" id="3.40.50.720">
    <property type="entry name" value="NAD(P)-binding Rossmann-like Domain"/>
    <property type="match status" value="1"/>
</dbReference>
<proteinExistence type="inferred from homology"/>
<keyword evidence="4" id="KW-1185">Reference proteome</keyword>
<comment type="similarity">
    <text evidence="1">Belongs to the short-chain dehydrogenases/reductases (SDR) family.</text>
</comment>